<reference evidence="2 3" key="1">
    <citation type="journal article" date="2016" name="Nat. Commun.">
        <title>Thousands of microbial genomes shed light on interconnected biogeochemical processes in an aquifer system.</title>
        <authorList>
            <person name="Anantharaman K."/>
            <person name="Brown C.T."/>
            <person name="Hug L.A."/>
            <person name="Sharon I."/>
            <person name="Castelle C.J."/>
            <person name="Probst A.J."/>
            <person name="Thomas B.C."/>
            <person name="Singh A."/>
            <person name="Wilkins M.J."/>
            <person name="Karaoz U."/>
            <person name="Brodie E.L."/>
            <person name="Williams K.H."/>
            <person name="Hubbard S.S."/>
            <person name="Banfield J.F."/>
        </authorList>
    </citation>
    <scope>NUCLEOTIDE SEQUENCE [LARGE SCALE GENOMIC DNA]</scope>
</reference>
<evidence type="ECO:0000313" key="2">
    <source>
        <dbReference type="EMBL" id="OGK66256.1"/>
    </source>
</evidence>
<name>A0A1F7KEH0_9BACT</name>
<dbReference type="Pfam" id="PF16285">
    <property type="entry name" value="DUF4931_N"/>
    <property type="match status" value="1"/>
</dbReference>
<sequence>MAKYIPDIKSHRWVILAPGRLGKPAASNKDYTISTKNGLKVAQECPFCPGNEAKTPPEIDSIKKDELWLVRAFSNKYPITDIHEVIIHSPDHCQDLEDFSDEQLLALFRIYKKRLTTLSSQGVPILFRNHGVTAGTSLPHPHSQVIVLPQQINLESLFLEPVKNMVLDNNHFVLYCPDFSQYPYEVWITHKDCSKYEFGASELLEIKLEHFNDEELLDLGQLVQKTLKGLQKILGKFDYNYYIAPKPPFYLRLIPRVVTRGGFELGTGLSTNVLDPAVAAEELKKVIR</sequence>
<protein>
    <recommendedName>
        <fullName evidence="1">DUF4931 domain-containing protein</fullName>
    </recommendedName>
</protein>
<dbReference type="Proteomes" id="UP000178450">
    <property type="component" value="Unassembled WGS sequence"/>
</dbReference>
<dbReference type="InterPro" id="IPR053177">
    <property type="entry name" value="ADP-glucose_phosphorylase"/>
</dbReference>
<evidence type="ECO:0000259" key="1">
    <source>
        <dbReference type="Pfam" id="PF16285"/>
    </source>
</evidence>
<dbReference type="InterPro" id="IPR036265">
    <property type="entry name" value="HIT-like_sf"/>
</dbReference>
<dbReference type="EMBL" id="MGBG01000009">
    <property type="protein sequence ID" value="OGK66256.1"/>
    <property type="molecule type" value="Genomic_DNA"/>
</dbReference>
<dbReference type="AlphaFoldDB" id="A0A1F7KEH0"/>
<dbReference type="PANTHER" id="PTHR42763">
    <property type="entry name" value="ADP-GLUCOSE PHOSPHORYLASE"/>
    <property type="match status" value="1"/>
</dbReference>
<feature type="domain" description="DUF4931" evidence="1">
    <location>
        <begin position="42"/>
        <end position="148"/>
    </location>
</feature>
<dbReference type="Gene3D" id="3.30.428.10">
    <property type="entry name" value="HIT-like"/>
    <property type="match status" value="3"/>
</dbReference>
<evidence type="ECO:0000313" key="3">
    <source>
        <dbReference type="Proteomes" id="UP000178450"/>
    </source>
</evidence>
<gene>
    <name evidence="2" type="ORF">A2209_01350</name>
</gene>
<proteinExistence type="predicted"/>
<dbReference type="PANTHER" id="PTHR42763:SF2">
    <property type="entry name" value="ADP-GLUCOSE PHOSPHORYLASE"/>
    <property type="match status" value="1"/>
</dbReference>
<dbReference type="SUPFAM" id="SSF54197">
    <property type="entry name" value="HIT-like"/>
    <property type="match status" value="2"/>
</dbReference>
<dbReference type="InterPro" id="IPR046322">
    <property type="entry name" value="DUF4931"/>
</dbReference>
<comment type="caution">
    <text evidence="2">The sequence shown here is derived from an EMBL/GenBank/DDBJ whole genome shotgun (WGS) entry which is preliminary data.</text>
</comment>
<accession>A0A1F7KEH0</accession>
<organism evidence="2 3">
    <name type="scientific">Candidatus Roizmanbacteria bacterium RIFOXYA1_FULL_41_12</name>
    <dbReference type="NCBI Taxonomy" id="1802082"/>
    <lineage>
        <taxon>Bacteria</taxon>
        <taxon>Candidatus Roizmaniibacteriota</taxon>
    </lineage>
</organism>